<feature type="domain" description="Pro-opiomelanocortin N-terminal" evidence="3">
    <location>
        <begin position="22"/>
        <end position="39"/>
    </location>
</feature>
<gene>
    <name evidence="4" type="ORF">GSTENG00009191001</name>
</gene>
<reference evidence="4" key="2">
    <citation type="submission" date="2004-02" db="EMBL/GenBank/DDBJ databases">
        <authorList>
            <consortium name="Genoscope"/>
            <consortium name="Whitehead Institute Centre for Genome Research"/>
        </authorList>
    </citation>
    <scope>NUCLEOTIDE SEQUENCE</scope>
</reference>
<reference evidence="4" key="1">
    <citation type="journal article" date="2004" name="Nature">
        <title>Genome duplication in the teleost fish Tetraodon nigroviridis reveals the early vertebrate proto-karyotype.</title>
        <authorList>
            <person name="Jaillon O."/>
            <person name="Aury J.-M."/>
            <person name="Brunet F."/>
            <person name="Petit J.-L."/>
            <person name="Stange-Thomann N."/>
            <person name="Mauceli E."/>
            <person name="Bouneau L."/>
            <person name="Fischer C."/>
            <person name="Ozouf-Costaz C."/>
            <person name="Bernot A."/>
            <person name="Nicaud S."/>
            <person name="Jaffe D."/>
            <person name="Fisher S."/>
            <person name="Lutfalla G."/>
            <person name="Dossat C."/>
            <person name="Segurens B."/>
            <person name="Dasilva C."/>
            <person name="Salanoubat M."/>
            <person name="Levy M."/>
            <person name="Boudet N."/>
            <person name="Castellano S."/>
            <person name="Anthouard V."/>
            <person name="Jubin C."/>
            <person name="Castelli V."/>
            <person name="Katinka M."/>
            <person name="Vacherie B."/>
            <person name="Biemont C."/>
            <person name="Skalli Z."/>
            <person name="Cattolico L."/>
            <person name="Poulain J."/>
            <person name="De Berardinis V."/>
            <person name="Cruaud C."/>
            <person name="Duprat S."/>
            <person name="Brottier P."/>
            <person name="Coutanceau J.-P."/>
            <person name="Gouzy J."/>
            <person name="Parra G."/>
            <person name="Lardier G."/>
            <person name="Chapple C."/>
            <person name="McKernan K.J."/>
            <person name="McEwan P."/>
            <person name="Bosak S."/>
            <person name="Kellis M."/>
            <person name="Volff J.-N."/>
            <person name="Guigo R."/>
            <person name="Zody M.C."/>
            <person name="Mesirov J."/>
            <person name="Lindblad-Toh K."/>
            <person name="Birren B."/>
            <person name="Nusbaum C."/>
            <person name="Kahn D."/>
            <person name="Robinson-Rechavi M."/>
            <person name="Laudet V."/>
            <person name="Schachter V."/>
            <person name="Quetier F."/>
            <person name="Saurin W."/>
            <person name="Scarpelli C."/>
            <person name="Wincker P."/>
            <person name="Lander E.S."/>
            <person name="Weissenbach J."/>
            <person name="Roest Crollius H."/>
        </authorList>
    </citation>
    <scope>NUCLEOTIDE SEQUENCE [LARGE SCALE GENOMIC DNA]</scope>
</reference>
<evidence type="ECO:0000256" key="1">
    <source>
        <dbReference type="SAM" id="MobiDB-lite"/>
    </source>
</evidence>
<feature type="compositionally biased region" description="Pro residues" evidence="1">
    <location>
        <begin position="87"/>
        <end position="103"/>
    </location>
</feature>
<keyword evidence="2" id="KW-0732">Signal</keyword>
<feature type="chain" id="PRO_5004244409" evidence="2">
    <location>
        <begin position="22"/>
        <end position="270"/>
    </location>
</feature>
<accession>Q4T0R1</accession>
<feature type="compositionally biased region" description="Basic residues" evidence="1">
    <location>
        <begin position="244"/>
        <end position="253"/>
    </location>
</feature>
<feature type="region of interest" description="Disordered" evidence="1">
    <location>
        <begin position="215"/>
        <end position="270"/>
    </location>
</feature>
<evidence type="ECO:0000313" key="4">
    <source>
        <dbReference type="EMBL" id="CAF93521.1"/>
    </source>
</evidence>
<feature type="compositionally biased region" description="Low complexity" evidence="1">
    <location>
        <begin position="56"/>
        <end position="72"/>
    </location>
</feature>
<dbReference type="AlphaFoldDB" id="Q4T0R1"/>
<protein>
    <submittedName>
        <fullName evidence="4">(spotted green pufferfish) hypothetical protein</fullName>
    </submittedName>
</protein>
<dbReference type="InterPro" id="IPR013593">
    <property type="entry name" value="Melanocortin_N"/>
</dbReference>
<evidence type="ECO:0000256" key="2">
    <source>
        <dbReference type="SAM" id="SignalP"/>
    </source>
</evidence>
<dbReference type="Pfam" id="PF08384">
    <property type="entry name" value="NPP"/>
    <property type="match status" value="1"/>
</dbReference>
<organism evidence="4">
    <name type="scientific">Tetraodon nigroviridis</name>
    <name type="common">Spotted green pufferfish</name>
    <name type="synonym">Chelonodon nigroviridis</name>
    <dbReference type="NCBI Taxonomy" id="99883"/>
    <lineage>
        <taxon>Eukaryota</taxon>
        <taxon>Metazoa</taxon>
        <taxon>Chordata</taxon>
        <taxon>Craniata</taxon>
        <taxon>Vertebrata</taxon>
        <taxon>Euteleostomi</taxon>
        <taxon>Actinopterygii</taxon>
        <taxon>Neopterygii</taxon>
        <taxon>Teleostei</taxon>
        <taxon>Neoteleostei</taxon>
        <taxon>Acanthomorphata</taxon>
        <taxon>Eupercaria</taxon>
        <taxon>Tetraodontiformes</taxon>
        <taxon>Tetradontoidea</taxon>
        <taxon>Tetraodontidae</taxon>
        <taxon>Tetraodon</taxon>
    </lineage>
</organism>
<evidence type="ECO:0000259" key="3">
    <source>
        <dbReference type="Pfam" id="PF08384"/>
    </source>
</evidence>
<dbReference type="KEGG" id="tng:GSTEN00009191G001"/>
<feature type="compositionally biased region" description="Basic residues" evidence="1">
    <location>
        <begin position="73"/>
        <end position="83"/>
    </location>
</feature>
<feature type="signal peptide" evidence="2">
    <location>
        <begin position="1"/>
        <end position="21"/>
    </location>
</feature>
<dbReference type="OrthoDB" id="8962839at2759"/>
<feature type="region of interest" description="Disordered" evidence="1">
    <location>
        <begin position="119"/>
        <end position="190"/>
    </location>
</feature>
<feature type="compositionally biased region" description="Low complexity" evidence="1">
    <location>
        <begin position="127"/>
        <end position="138"/>
    </location>
</feature>
<dbReference type="EMBL" id="CAAE01010884">
    <property type="protein sequence ID" value="CAF93521.1"/>
    <property type="molecule type" value="Genomic_DNA"/>
</dbReference>
<name>Q4T0R1_TETNG</name>
<feature type="compositionally biased region" description="Basic residues" evidence="1">
    <location>
        <begin position="41"/>
        <end position="52"/>
    </location>
</feature>
<feature type="compositionally biased region" description="Gly residues" evidence="1">
    <location>
        <begin position="161"/>
        <end position="178"/>
    </location>
</feature>
<comment type="caution">
    <text evidence="4">The sequence shown here is derived from an EMBL/GenBank/DDBJ whole genome shotgun (WGS) entry which is preliminary data.</text>
</comment>
<proteinExistence type="predicted"/>
<sequence length="270" mass="28502">MSPAWLLVSVALVGVARGADAQCWDHPSCQALDSEASSMVRGRHPPHPHPHPRLTSSLFHSSSSGVHPPLSLRPHRRGPRRPRERPPPTGAPSGGPVPGPPSILPVQTLLLHGALPLGEARRPEAPPGQGLHLQQPGGRLHRGVPRRDEARAARPAAGRRTAGGEGAGGDGGGGGGGAAAAPGRPSGEEIRIIQDEALPLERPPGQQTLRRLHEELGRGQPEAAAHALQKRHQQRRTAAEVRGGKRGGWRRRERGSPASVAHDGCWKTNK</sequence>
<feature type="region of interest" description="Disordered" evidence="1">
    <location>
        <begin position="35"/>
        <end position="104"/>
    </location>
</feature>